<keyword evidence="4" id="KW-1185">Reference proteome</keyword>
<evidence type="ECO:0000256" key="2">
    <source>
        <dbReference type="SAM" id="Coils"/>
    </source>
</evidence>
<reference evidence="3" key="1">
    <citation type="submission" date="2021-01" db="EMBL/GenBank/DDBJ databases">
        <authorList>
            <consortium name="Genoscope - CEA"/>
            <person name="William W."/>
        </authorList>
    </citation>
    <scope>NUCLEOTIDE SEQUENCE</scope>
</reference>
<organism evidence="3 4">
    <name type="scientific">Paramecium octaurelia</name>
    <dbReference type="NCBI Taxonomy" id="43137"/>
    <lineage>
        <taxon>Eukaryota</taxon>
        <taxon>Sar</taxon>
        <taxon>Alveolata</taxon>
        <taxon>Ciliophora</taxon>
        <taxon>Intramacronucleata</taxon>
        <taxon>Oligohymenophorea</taxon>
        <taxon>Peniculida</taxon>
        <taxon>Parameciidae</taxon>
        <taxon>Paramecium</taxon>
    </lineage>
</organism>
<protein>
    <recommendedName>
        <fullName evidence="5">WD domain, G-beta repeat protein</fullName>
    </recommendedName>
</protein>
<dbReference type="PANTHER" id="PTHR19920">
    <property type="entry name" value="WD40 PROTEIN CIAO1"/>
    <property type="match status" value="1"/>
</dbReference>
<evidence type="ECO:0000256" key="1">
    <source>
        <dbReference type="PROSITE-ProRule" id="PRU00221"/>
    </source>
</evidence>
<dbReference type="OMA" id="IETIDQY"/>
<feature type="coiled-coil region" evidence="2">
    <location>
        <begin position="35"/>
        <end position="69"/>
    </location>
</feature>
<name>A0A8S1YLW4_PAROT</name>
<proteinExistence type="predicted"/>
<evidence type="ECO:0000313" key="3">
    <source>
        <dbReference type="EMBL" id="CAD8214733.1"/>
    </source>
</evidence>
<accession>A0A8S1YLW4</accession>
<dbReference type="SMART" id="SM00320">
    <property type="entry name" value="WD40"/>
    <property type="match status" value="4"/>
</dbReference>
<feature type="repeat" description="WD" evidence="1">
    <location>
        <begin position="522"/>
        <end position="556"/>
    </location>
</feature>
<dbReference type="PROSITE" id="PS50294">
    <property type="entry name" value="WD_REPEATS_REGION"/>
    <property type="match status" value="2"/>
</dbReference>
<dbReference type="Pfam" id="PF00400">
    <property type="entry name" value="WD40"/>
    <property type="match status" value="3"/>
</dbReference>
<dbReference type="GO" id="GO:0097361">
    <property type="term" value="C:cytosolic [4Fe-4S] assembly targeting complex"/>
    <property type="evidence" value="ECO:0007669"/>
    <property type="project" value="TreeGrafter"/>
</dbReference>
<dbReference type="PROSITE" id="PS50082">
    <property type="entry name" value="WD_REPEATS_2"/>
    <property type="match status" value="3"/>
</dbReference>
<feature type="repeat" description="WD" evidence="1">
    <location>
        <begin position="565"/>
        <end position="600"/>
    </location>
</feature>
<dbReference type="Proteomes" id="UP000683925">
    <property type="component" value="Unassembled WGS sequence"/>
</dbReference>
<dbReference type="InterPro" id="IPR001680">
    <property type="entry name" value="WD40_rpt"/>
</dbReference>
<dbReference type="EMBL" id="CAJJDP010000192">
    <property type="protein sequence ID" value="CAD8214733.1"/>
    <property type="molecule type" value="Genomic_DNA"/>
</dbReference>
<feature type="coiled-coil region" evidence="2">
    <location>
        <begin position="258"/>
        <end position="292"/>
    </location>
</feature>
<comment type="caution">
    <text evidence="3">The sequence shown here is derived from an EMBL/GenBank/DDBJ whole genome shotgun (WGS) entry which is preliminary data.</text>
</comment>
<evidence type="ECO:0000313" key="4">
    <source>
        <dbReference type="Proteomes" id="UP000683925"/>
    </source>
</evidence>
<keyword evidence="1" id="KW-0853">WD repeat</keyword>
<feature type="repeat" description="WD" evidence="1">
    <location>
        <begin position="476"/>
        <end position="517"/>
    </location>
</feature>
<dbReference type="AlphaFoldDB" id="A0A8S1YLW4"/>
<evidence type="ECO:0008006" key="5">
    <source>
        <dbReference type="Google" id="ProtNLM"/>
    </source>
</evidence>
<dbReference type="PANTHER" id="PTHR19920:SF0">
    <property type="entry name" value="CYTOSOLIC IRON-SULFUR PROTEIN ASSEMBLY PROTEIN CIAO1-RELATED"/>
    <property type="match status" value="1"/>
</dbReference>
<dbReference type="GO" id="GO:0016226">
    <property type="term" value="P:iron-sulfur cluster assembly"/>
    <property type="evidence" value="ECO:0007669"/>
    <property type="project" value="TreeGrafter"/>
</dbReference>
<keyword evidence="2" id="KW-0175">Coiled coil</keyword>
<sequence>MERLRCPIHNESIIFQRPNQPDPKSNSRNLCKICIVQMDNNLKLIEDRQQELRRQKTEIQEEKELEYQNSMSILEEIKQDLLFFEQQFKISFNKYIDSIDQYGGLFKTQMTKFSNTIKKLSVADSQLFSSSCKELLKDTPNLSEIKKSLQTNLSKLNSQQFLNKLQEKINKLSQDQNIVQPKLDQSNFEKKDIYNLQCQTHRSSIVMADLNEKSTVQNRLVCLSCVEQHQIKFIRIERVLELKSIYYQNLVNNFDMKIEQIIQQQEAQNKSLEDLENTISQLIQKYKREQNEEFNNYLQYIKQKKKKTQETWSAENFEGMTIIVNILSQPNYIEQFDDQLKEDLKSLEEIQIINLNCFIQNCQGILRKLKSGGQILEQEIINKNEEKAEISRRETQSVLKQQVLTQQVRQQQVIQSQEQKKVVKYQLLQQCSIKQVEICYALSINKDSSLVIAACRKRILIFQLNNGQLIIIQTIHNQHTGDVYCLTFFKKSNSFLSGSYDQSIKIWERKTRTLQWTCQQNLDLHTSSIFCLIYSRKEDLIISGSADNTIIFWGLDKQWMRKQVIKDHTNTVYGLSLNESSNILVSTGRDNKILVIKLENDIWSVCQTITNDDFGLRICFINNGAFCFQPRNLNKLDIYVLNNGQYTKTKEVQVLNGEDCESLFPQQFIKQKQLLVSKNGSNLNFISVNPNSELTLDFSIDFNCKRLYGTLSNDGEYLITWDEKQKEIQVRKYHL</sequence>
<gene>
    <name evidence="3" type="ORF">POCTA_138.1.T1880001</name>
</gene>
<dbReference type="OrthoDB" id="674604at2759"/>